<evidence type="ECO:0000313" key="4">
    <source>
        <dbReference type="Proteomes" id="UP001491310"/>
    </source>
</evidence>
<dbReference type="EMBL" id="JALJOT010000006">
    <property type="protein sequence ID" value="KAK9909689.1"/>
    <property type="molecule type" value="Genomic_DNA"/>
</dbReference>
<proteinExistence type="predicted"/>
<dbReference type="InterPro" id="IPR018146">
    <property type="entry name" value="Glyoxalase_1_CS"/>
</dbReference>
<dbReference type="PANTHER" id="PTHR21366">
    <property type="entry name" value="GLYOXALASE FAMILY PROTEIN"/>
    <property type="match status" value="1"/>
</dbReference>
<dbReference type="Gene3D" id="3.10.180.10">
    <property type="entry name" value="2,3-Dihydroxybiphenyl 1,2-Dioxygenase, domain 1"/>
    <property type="match status" value="1"/>
</dbReference>
<dbReference type="PROSITE" id="PS51819">
    <property type="entry name" value="VOC"/>
    <property type="match status" value="1"/>
</dbReference>
<dbReference type="InterPro" id="IPR029068">
    <property type="entry name" value="Glyas_Bleomycin-R_OHBP_Dase"/>
</dbReference>
<dbReference type="SUPFAM" id="SSF54593">
    <property type="entry name" value="Glyoxalase/Bleomycin resistance protein/Dihydroxybiphenyl dioxygenase"/>
    <property type="match status" value="1"/>
</dbReference>
<dbReference type="InterPro" id="IPR037523">
    <property type="entry name" value="VOC_core"/>
</dbReference>
<accession>A0ABR2YRZ8</accession>
<sequence length="202" mass="22512">MNTGPVRACTPCQNKLVVPIARSPSTGLFWRSRRSPQLAKGVAGAQFLTPEKEVQDALVQGLKEAKGNTGRIVYNGLHHVGLLVEDLERSLEFYMGVLGLELNPARPDSKLPYRGAWLWIGSEMIHLMQLPNPDTLDMDKRPQHGGRDRHFCIGVQSIEPLVERLEQAGVPFTKSMSGRPALFFRDPDMNVLEIGEMGVWRG</sequence>
<organism evidence="3 4">
    <name type="scientific">Coccomyxa subellipsoidea</name>
    <dbReference type="NCBI Taxonomy" id="248742"/>
    <lineage>
        <taxon>Eukaryota</taxon>
        <taxon>Viridiplantae</taxon>
        <taxon>Chlorophyta</taxon>
        <taxon>core chlorophytes</taxon>
        <taxon>Trebouxiophyceae</taxon>
        <taxon>Trebouxiophyceae incertae sedis</taxon>
        <taxon>Coccomyxaceae</taxon>
        <taxon>Coccomyxa</taxon>
    </lineage>
</organism>
<evidence type="ECO:0000313" key="3">
    <source>
        <dbReference type="EMBL" id="KAK9909689.1"/>
    </source>
</evidence>
<dbReference type="InterPro" id="IPR050383">
    <property type="entry name" value="GlyoxalaseI/FosfomycinResist"/>
</dbReference>
<gene>
    <name evidence="3" type="ORF">WJX75_006113</name>
</gene>
<evidence type="ECO:0000256" key="1">
    <source>
        <dbReference type="ARBA" id="ARBA00022723"/>
    </source>
</evidence>
<dbReference type="PROSITE" id="PS00934">
    <property type="entry name" value="GLYOXALASE_I_1"/>
    <property type="match status" value="1"/>
</dbReference>
<dbReference type="PANTHER" id="PTHR21366:SF22">
    <property type="entry name" value="VOC DOMAIN-CONTAINING PROTEIN"/>
    <property type="match status" value="1"/>
</dbReference>
<name>A0ABR2YRZ8_9CHLO</name>
<dbReference type="InterPro" id="IPR004360">
    <property type="entry name" value="Glyas_Fos-R_dOase_dom"/>
</dbReference>
<evidence type="ECO:0000259" key="2">
    <source>
        <dbReference type="PROSITE" id="PS51819"/>
    </source>
</evidence>
<feature type="domain" description="VOC" evidence="2">
    <location>
        <begin position="76"/>
        <end position="197"/>
    </location>
</feature>
<comment type="caution">
    <text evidence="3">The sequence shown here is derived from an EMBL/GenBank/DDBJ whole genome shotgun (WGS) entry which is preliminary data.</text>
</comment>
<dbReference type="Pfam" id="PF00903">
    <property type="entry name" value="Glyoxalase"/>
    <property type="match status" value="1"/>
</dbReference>
<reference evidence="3 4" key="1">
    <citation type="journal article" date="2024" name="Nat. Commun.">
        <title>Phylogenomics reveals the evolutionary origins of lichenization in chlorophyte algae.</title>
        <authorList>
            <person name="Puginier C."/>
            <person name="Libourel C."/>
            <person name="Otte J."/>
            <person name="Skaloud P."/>
            <person name="Haon M."/>
            <person name="Grisel S."/>
            <person name="Petersen M."/>
            <person name="Berrin J.G."/>
            <person name="Delaux P.M."/>
            <person name="Dal Grande F."/>
            <person name="Keller J."/>
        </authorList>
    </citation>
    <scope>NUCLEOTIDE SEQUENCE [LARGE SCALE GENOMIC DNA]</scope>
    <source>
        <strain evidence="3 4">SAG 216-7</strain>
    </source>
</reference>
<keyword evidence="1" id="KW-0479">Metal-binding</keyword>
<dbReference type="CDD" id="cd07245">
    <property type="entry name" value="VOC_like"/>
    <property type="match status" value="1"/>
</dbReference>
<protein>
    <recommendedName>
        <fullName evidence="2">VOC domain-containing protein</fullName>
    </recommendedName>
</protein>
<dbReference type="Proteomes" id="UP001491310">
    <property type="component" value="Unassembled WGS sequence"/>
</dbReference>
<keyword evidence="4" id="KW-1185">Reference proteome</keyword>